<name>A0ABY8IV87_9BACI</name>
<sequence length="347" mass="39487">MKNKWSYPEKMNQMKFKESHQQKVLSQLDTPPRKGKPRMLLLSSLTAAALVVILLGSALFMPAMENVVAKIPYISQFIKEEEQRLDQMENISDQVKIIAKENGLKIGNLQLRLEKKELKVAFTGLSGNEKNLSDQIQTQLGEAGLTGYEVTVVPFKEKEIQAERSKEEIEQDMRDSEALQATLTKRLKAEGYELMFPISVRINDIEGIFMNVIVPETEDRLDQLKEIMKEEAQVYGDEYKLDVRQVQKIAREQEKQWAKTGALGHIASALMEAKNLPVTGFAYSFHPYPLQITVKTSLNEGDPDAQQIAQEISSEIDLLIQSDEETEAIRDARYNVKVLSKDKKEIK</sequence>
<feature type="coiled-coil region" evidence="1">
    <location>
        <begin position="155"/>
        <end position="186"/>
    </location>
</feature>
<proteinExistence type="predicted"/>
<dbReference type="Proteomes" id="UP001221597">
    <property type="component" value="Chromosome"/>
</dbReference>
<dbReference type="RefSeq" id="WP_283075629.1">
    <property type="nucleotide sequence ID" value="NZ_CP121671.1"/>
</dbReference>
<organism evidence="2 3">
    <name type="scientific">Halobacillus naozhouensis</name>
    <dbReference type="NCBI Taxonomy" id="554880"/>
    <lineage>
        <taxon>Bacteria</taxon>
        <taxon>Bacillati</taxon>
        <taxon>Bacillota</taxon>
        <taxon>Bacilli</taxon>
        <taxon>Bacillales</taxon>
        <taxon>Bacillaceae</taxon>
        <taxon>Halobacillus</taxon>
    </lineage>
</organism>
<evidence type="ECO:0000313" key="3">
    <source>
        <dbReference type="Proteomes" id="UP001221597"/>
    </source>
</evidence>
<gene>
    <name evidence="2" type="ORF">P9989_14740</name>
</gene>
<accession>A0ABY8IV87</accession>
<keyword evidence="3" id="KW-1185">Reference proteome</keyword>
<protein>
    <submittedName>
        <fullName evidence="2">DUF4030 domain-containing protein</fullName>
    </submittedName>
</protein>
<reference evidence="2 3" key="1">
    <citation type="submission" date="2023-04" db="EMBL/GenBank/DDBJ databases">
        <title>Genome sequence of Halobacillus naozhouensis KACC 21980.</title>
        <authorList>
            <person name="Kim S."/>
            <person name="Heo J."/>
            <person name="Kwon S.-W."/>
        </authorList>
    </citation>
    <scope>NUCLEOTIDE SEQUENCE [LARGE SCALE GENOMIC DNA]</scope>
    <source>
        <strain evidence="2 3">KCTC 13234</strain>
    </source>
</reference>
<evidence type="ECO:0000313" key="2">
    <source>
        <dbReference type="EMBL" id="WFT73621.1"/>
    </source>
</evidence>
<dbReference type="EMBL" id="CP121671">
    <property type="protein sequence ID" value="WFT73621.1"/>
    <property type="molecule type" value="Genomic_DNA"/>
</dbReference>
<keyword evidence="1" id="KW-0175">Coiled coil</keyword>
<evidence type="ECO:0000256" key="1">
    <source>
        <dbReference type="SAM" id="Coils"/>
    </source>
</evidence>